<gene>
    <name evidence="1" type="ORF">SAMN04488514_1028</name>
</gene>
<accession>A0A1G9LCL0</accession>
<dbReference type="AlphaFoldDB" id="A0A1G9LCL0"/>
<evidence type="ECO:0000313" key="2">
    <source>
        <dbReference type="Proteomes" id="UP000199440"/>
    </source>
</evidence>
<dbReference type="OrthoDB" id="1360193at2"/>
<keyword evidence="2" id="KW-1185">Reference proteome</keyword>
<evidence type="ECO:0000313" key="1">
    <source>
        <dbReference type="EMBL" id="SDL59624.1"/>
    </source>
</evidence>
<name>A0A1G9LCL0_9FLAO</name>
<evidence type="ECO:0008006" key="3">
    <source>
        <dbReference type="Google" id="ProtNLM"/>
    </source>
</evidence>
<reference evidence="1 2" key="1">
    <citation type="submission" date="2016-10" db="EMBL/GenBank/DDBJ databases">
        <authorList>
            <person name="de Groot N.N."/>
        </authorList>
    </citation>
    <scope>NUCLEOTIDE SEQUENCE [LARGE SCALE GENOMIC DNA]</scope>
    <source>
        <strain evidence="1 2">DSM 19886</strain>
    </source>
</reference>
<dbReference type="Gene3D" id="1.25.40.10">
    <property type="entry name" value="Tetratricopeptide repeat domain"/>
    <property type="match status" value="1"/>
</dbReference>
<dbReference type="InterPro" id="IPR011990">
    <property type="entry name" value="TPR-like_helical_dom_sf"/>
</dbReference>
<dbReference type="RefSeq" id="WP_089886276.1">
    <property type="nucleotide sequence ID" value="NZ_FNGV01000002.1"/>
</dbReference>
<protein>
    <recommendedName>
        <fullName evidence="3">Tetratricopeptide repeat-containing protein</fullName>
    </recommendedName>
</protein>
<dbReference type="Proteomes" id="UP000199440">
    <property type="component" value="Unassembled WGS sequence"/>
</dbReference>
<sequence>MIDPALNIVQELIYDAGRREPQFDVSSDVVNWDAIKDAFLNYDQDRDYLNKIIERNFEHPEQIIDQLPNLYVEFIRRLALDYSKGKKHPSIQYFLEKNNKYFLSELEIHSFREDLGLRRKEEIPRLGDEKKLEEGHLMFEFEDNLIQDVITEASREELRNQFKNWDTELPLAAVSEPPSKSKTIITPWLKYTISVAALIIFGFFLWQPGKKSNEELFNEFSGQGFLKESSLQQDNEQEYSVDPSTRGIEEGPLNYSIIDEEEIVNGLRLLEEGNFDKAKLIFEKQGSKYNEAELQFYMAVASLNSNEVERAVSTLENLAKDKESTIKGAVKYNLALANLKMGERKKAREIFNSIISEGLEYSEEAKIILQQMRWP</sequence>
<organism evidence="1 2">
    <name type="scientific">Kriegella aquimaris</name>
    <dbReference type="NCBI Taxonomy" id="192904"/>
    <lineage>
        <taxon>Bacteria</taxon>
        <taxon>Pseudomonadati</taxon>
        <taxon>Bacteroidota</taxon>
        <taxon>Flavobacteriia</taxon>
        <taxon>Flavobacteriales</taxon>
        <taxon>Flavobacteriaceae</taxon>
        <taxon>Kriegella</taxon>
    </lineage>
</organism>
<dbReference type="STRING" id="192904.SAMN04488514_1028"/>
<dbReference type="SUPFAM" id="SSF48452">
    <property type="entry name" value="TPR-like"/>
    <property type="match status" value="1"/>
</dbReference>
<proteinExistence type="predicted"/>
<dbReference type="EMBL" id="FNGV01000002">
    <property type="protein sequence ID" value="SDL59624.1"/>
    <property type="molecule type" value="Genomic_DNA"/>
</dbReference>